<dbReference type="AlphaFoldDB" id="A0A9P5JSQ5"/>
<accession>A0A9P5JSQ5</accession>
<name>A0A9P5JSQ5_9AGAM</name>
<dbReference type="EMBL" id="WHVB01000164">
    <property type="protein sequence ID" value="KAF8460698.1"/>
    <property type="molecule type" value="Genomic_DNA"/>
</dbReference>
<evidence type="ECO:0000313" key="2">
    <source>
        <dbReference type="Proteomes" id="UP000759537"/>
    </source>
</evidence>
<keyword evidence="2" id="KW-1185">Reference proteome</keyword>
<organism evidence="1 2">
    <name type="scientific">Russula ochroleuca</name>
    <dbReference type="NCBI Taxonomy" id="152965"/>
    <lineage>
        <taxon>Eukaryota</taxon>
        <taxon>Fungi</taxon>
        <taxon>Dikarya</taxon>
        <taxon>Basidiomycota</taxon>
        <taxon>Agaricomycotina</taxon>
        <taxon>Agaricomycetes</taxon>
        <taxon>Russulales</taxon>
        <taxon>Russulaceae</taxon>
        <taxon>Russula</taxon>
    </lineage>
</organism>
<reference evidence="1" key="1">
    <citation type="submission" date="2019-10" db="EMBL/GenBank/DDBJ databases">
        <authorList>
            <consortium name="DOE Joint Genome Institute"/>
            <person name="Kuo A."/>
            <person name="Miyauchi S."/>
            <person name="Kiss E."/>
            <person name="Drula E."/>
            <person name="Kohler A."/>
            <person name="Sanchez-Garcia M."/>
            <person name="Andreopoulos B."/>
            <person name="Barry K.W."/>
            <person name="Bonito G."/>
            <person name="Buee M."/>
            <person name="Carver A."/>
            <person name="Chen C."/>
            <person name="Cichocki N."/>
            <person name="Clum A."/>
            <person name="Culley D."/>
            <person name="Crous P.W."/>
            <person name="Fauchery L."/>
            <person name="Girlanda M."/>
            <person name="Hayes R."/>
            <person name="Keri Z."/>
            <person name="LaButti K."/>
            <person name="Lipzen A."/>
            <person name="Lombard V."/>
            <person name="Magnuson J."/>
            <person name="Maillard F."/>
            <person name="Morin E."/>
            <person name="Murat C."/>
            <person name="Nolan M."/>
            <person name="Ohm R."/>
            <person name="Pangilinan J."/>
            <person name="Pereira M."/>
            <person name="Perotto S."/>
            <person name="Peter M."/>
            <person name="Riley R."/>
            <person name="Sitrit Y."/>
            <person name="Stielow B."/>
            <person name="Szollosi G."/>
            <person name="Zifcakova L."/>
            <person name="Stursova M."/>
            <person name="Spatafora J.W."/>
            <person name="Tedersoo L."/>
            <person name="Vaario L.-M."/>
            <person name="Yamada A."/>
            <person name="Yan M."/>
            <person name="Wang P."/>
            <person name="Xu J."/>
            <person name="Bruns T."/>
            <person name="Baldrian P."/>
            <person name="Vilgalys R."/>
            <person name="Henrissat B."/>
            <person name="Grigoriev I.V."/>
            <person name="Hibbett D."/>
            <person name="Nagy L.G."/>
            <person name="Martin F.M."/>
        </authorList>
    </citation>
    <scope>NUCLEOTIDE SEQUENCE</scope>
    <source>
        <strain evidence="1">Prilba</strain>
    </source>
</reference>
<reference evidence="1" key="2">
    <citation type="journal article" date="2020" name="Nat. Commun.">
        <title>Large-scale genome sequencing of mycorrhizal fungi provides insights into the early evolution of symbiotic traits.</title>
        <authorList>
            <person name="Miyauchi S."/>
            <person name="Kiss E."/>
            <person name="Kuo A."/>
            <person name="Drula E."/>
            <person name="Kohler A."/>
            <person name="Sanchez-Garcia M."/>
            <person name="Morin E."/>
            <person name="Andreopoulos B."/>
            <person name="Barry K.W."/>
            <person name="Bonito G."/>
            <person name="Buee M."/>
            <person name="Carver A."/>
            <person name="Chen C."/>
            <person name="Cichocki N."/>
            <person name="Clum A."/>
            <person name="Culley D."/>
            <person name="Crous P.W."/>
            <person name="Fauchery L."/>
            <person name="Girlanda M."/>
            <person name="Hayes R.D."/>
            <person name="Keri Z."/>
            <person name="LaButti K."/>
            <person name="Lipzen A."/>
            <person name="Lombard V."/>
            <person name="Magnuson J."/>
            <person name="Maillard F."/>
            <person name="Murat C."/>
            <person name="Nolan M."/>
            <person name="Ohm R.A."/>
            <person name="Pangilinan J."/>
            <person name="Pereira M.F."/>
            <person name="Perotto S."/>
            <person name="Peter M."/>
            <person name="Pfister S."/>
            <person name="Riley R."/>
            <person name="Sitrit Y."/>
            <person name="Stielow J.B."/>
            <person name="Szollosi G."/>
            <person name="Zifcakova L."/>
            <person name="Stursova M."/>
            <person name="Spatafora J.W."/>
            <person name="Tedersoo L."/>
            <person name="Vaario L.M."/>
            <person name="Yamada A."/>
            <person name="Yan M."/>
            <person name="Wang P."/>
            <person name="Xu J."/>
            <person name="Bruns T."/>
            <person name="Baldrian P."/>
            <person name="Vilgalys R."/>
            <person name="Dunand C."/>
            <person name="Henrissat B."/>
            <person name="Grigoriev I.V."/>
            <person name="Hibbett D."/>
            <person name="Nagy L.G."/>
            <person name="Martin F.M."/>
        </authorList>
    </citation>
    <scope>NUCLEOTIDE SEQUENCE</scope>
    <source>
        <strain evidence="1">Prilba</strain>
    </source>
</reference>
<dbReference type="Proteomes" id="UP000759537">
    <property type="component" value="Unassembled WGS sequence"/>
</dbReference>
<sequence length="174" mass="19625">MYHARTAEVMYCMDKLKAKDTIRRLRQCDKFDMFSESLDDATSIYPRTGPPASVTIFTSTSAPTLVASPTLSISNPSSTLFFSARPELEHCPLILKARFFSSSFLLRLTLLHLLCLLAQPIRMHGRQTRQSHMQPLTASSRIIMRNAVRALSIFPNSKNALLREMAALLSHHMT</sequence>
<protein>
    <submittedName>
        <fullName evidence="1">Uncharacterized protein</fullName>
    </submittedName>
</protein>
<gene>
    <name evidence="1" type="ORF">DFH94DRAFT_123602</name>
</gene>
<comment type="caution">
    <text evidence="1">The sequence shown here is derived from an EMBL/GenBank/DDBJ whole genome shotgun (WGS) entry which is preliminary data.</text>
</comment>
<evidence type="ECO:0000313" key="1">
    <source>
        <dbReference type="EMBL" id="KAF8460698.1"/>
    </source>
</evidence>
<proteinExistence type="predicted"/>